<comment type="caution">
    <text evidence="2">The sequence shown here is derived from an EMBL/GenBank/DDBJ whole genome shotgun (WGS) entry which is preliminary data.</text>
</comment>
<dbReference type="AlphaFoldDB" id="A0A4R6UGJ2"/>
<proteinExistence type="predicted"/>
<dbReference type="RefSeq" id="WP_133592250.1">
    <property type="nucleotide sequence ID" value="NZ_CP037953.1"/>
</dbReference>
<evidence type="ECO:0000259" key="1">
    <source>
        <dbReference type="Pfam" id="PF04073"/>
    </source>
</evidence>
<dbReference type="Proteomes" id="UP000295375">
    <property type="component" value="Unassembled WGS sequence"/>
</dbReference>
<feature type="domain" description="YbaK/aminoacyl-tRNA synthetase-associated" evidence="1">
    <location>
        <begin position="31"/>
        <end position="148"/>
    </location>
</feature>
<name>A0A4R6UGJ2_9GAMM</name>
<dbReference type="Pfam" id="PF04073">
    <property type="entry name" value="tRNA_edit"/>
    <property type="match status" value="1"/>
</dbReference>
<evidence type="ECO:0000313" key="3">
    <source>
        <dbReference type="Proteomes" id="UP000295375"/>
    </source>
</evidence>
<accession>A0A4R6UGJ2</accession>
<dbReference type="Gene3D" id="3.90.960.10">
    <property type="entry name" value="YbaK/aminoacyl-tRNA synthetase-associated domain"/>
    <property type="match status" value="1"/>
</dbReference>
<protein>
    <submittedName>
        <fullName evidence="2">Prolyl-tRNA editing enzyme YbaK/EbsC (Cys-tRNA(Pro) deacylase)</fullName>
    </submittedName>
</protein>
<dbReference type="OrthoDB" id="9798760at2"/>
<dbReference type="CDD" id="cd04333">
    <property type="entry name" value="ProX_deacylase"/>
    <property type="match status" value="1"/>
</dbReference>
<sequence>MNIELSRSAQKIRDVLNANHVETAVIELPASTRTAAEAAQAIGCTVAQIAKSIIFRGAVTGKAVLVVASGINRINENKVSALIGEPLAKADAAFVREKTGFVIGGVPPIGHIEKPITIVDEDILRLGDIWAAAGTPNSVFRLTGELLVQLSGGLVAAIK</sequence>
<keyword evidence="3" id="KW-1185">Reference proteome</keyword>
<dbReference type="PANTHER" id="PTHR30411">
    <property type="entry name" value="CYTOPLASMIC PROTEIN"/>
    <property type="match status" value="1"/>
</dbReference>
<dbReference type="EMBL" id="SNYM01000016">
    <property type="protein sequence ID" value="TDQ45908.1"/>
    <property type="molecule type" value="Genomic_DNA"/>
</dbReference>
<reference evidence="2 3" key="1">
    <citation type="submission" date="2019-03" db="EMBL/GenBank/DDBJ databases">
        <title>Genomic Encyclopedia of Type Strains, Phase IV (KMG-IV): sequencing the most valuable type-strain genomes for metagenomic binning, comparative biology and taxonomic classification.</title>
        <authorList>
            <person name="Goeker M."/>
        </authorList>
    </citation>
    <scope>NUCLEOTIDE SEQUENCE [LARGE SCALE GENOMIC DNA]</scope>
    <source>
        <strain evidence="2 3">DSM 103792</strain>
    </source>
</reference>
<dbReference type="InterPro" id="IPR036754">
    <property type="entry name" value="YbaK/aa-tRNA-synt-asso_dom_sf"/>
</dbReference>
<dbReference type="GO" id="GO:0002161">
    <property type="term" value="F:aminoacyl-tRNA deacylase activity"/>
    <property type="evidence" value="ECO:0007669"/>
    <property type="project" value="InterPro"/>
</dbReference>
<dbReference type="SUPFAM" id="SSF55826">
    <property type="entry name" value="YbaK/ProRS associated domain"/>
    <property type="match status" value="1"/>
</dbReference>
<organism evidence="2 3">
    <name type="scientific">Permianibacter aggregans</name>
    <dbReference type="NCBI Taxonomy" id="1510150"/>
    <lineage>
        <taxon>Bacteria</taxon>
        <taxon>Pseudomonadati</taxon>
        <taxon>Pseudomonadota</taxon>
        <taxon>Gammaproteobacteria</taxon>
        <taxon>Pseudomonadales</taxon>
        <taxon>Pseudomonadaceae</taxon>
        <taxon>Permianibacter</taxon>
    </lineage>
</organism>
<gene>
    <name evidence="2" type="ORF">EV696_11611</name>
</gene>
<dbReference type="InterPro" id="IPR007214">
    <property type="entry name" value="YbaK/aa-tRNA-synth-assoc-dom"/>
</dbReference>
<evidence type="ECO:0000313" key="2">
    <source>
        <dbReference type="EMBL" id="TDQ45908.1"/>
    </source>
</evidence>
<dbReference type="PANTHER" id="PTHR30411:SF1">
    <property type="entry name" value="CYTOPLASMIC PROTEIN"/>
    <property type="match status" value="1"/>
</dbReference>